<dbReference type="EMBL" id="JBHUEM010000005">
    <property type="protein sequence ID" value="MFD1736077.1"/>
    <property type="molecule type" value="Genomic_DNA"/>
</dbReference>
<evidence type="ECO:0000256" key="5">
    <source>
        <dbReference type="ARBA" id="ARBA00022908"/>
    </source>
</evidence>
<gene>
    <name evidence="12" type="primary">xerS</name>
    <name evidence="12" type="ORF">ACFSCX_05815</name>
</gene>
<dbReference type="InterPro" id="IPR004107">
    <property type="entry name" value="Integrase_SAM-like_N"/>
</dbReference>
<evidence type="ECO:0000313" key="13">
    <source>
        <dbReference type="Proteomes" id="UP001597214"/>
    </source>
</evidence>
<feature type="domain" description="Tyr recombinase" evidence="10">
    <location>
        <begin position="153"/>
        <end position="354"/>
    </location>
</feature>
<dbReference type="PANTHER" id="PTHR30349">
    <property type="entry name" value="PHAGE INTEGRASE-RELATED"/>
    <property type="match status" value="1"/>
</dbReference>
<organism evidence="12 13">
    <name type="scientific">Bacillus salitolerans</name>
    <dbReference type="NCBI Taxonomy" id="1437434"/>
    <lineage>
        <taxon>Bacteria</taxon>
        <taxon>Bacillati</taxon>
        <taxon>Bacillota</taxon>
        <taxon>Bacilli</taxon>
        <taxon>Bacillales</taxon>
        <taxon>Bacillaceae</taxon>
        <taxon>Bacillus</taxon>
    </lineage>
</organism>
<protein>
    <submittedName>
        <fullName evidence="12">Tyrosine recombinase XerS</fullName>
    </submittedName>
</protein>
<dbReference type="CDD" id="cd00397">
    <property type="entry name" value="DNA_BRE_C"/>
    <property type="match status" value="1"/>
</dbReference>
<comment type="subcellular location">
    <subcellularLocation>
        <location evidence="1">Cytoplasm</location>
    </subcellularLocation>
</comment>
<dbReference type="Gene3D" id="1.10.150.130">
    <property type="match status" value="1"/>
</dbReference>
<evidence type="ECO:0000313" key="12">
    <source>
        <dbReference type="EMBL" id="MFD1736077.1"/>
    </source>
</evidence>
<evidence type="ECO:0000256" key="8">
    <source>
        <dbReference type="ARBA" id="ARBA00023306"/>
    </source>
</evidence>
<dbReference type="Proteomes" id="UP001597214">
    <property type="component" value="Unassembled WGS sequence"/>
</dbReference>
<evidence type="ECO:0000256" key="3">
    <source>
        <dbReference type="ARBA" id="ARBA00022618"/>
    </source>
</evidence>
<sequence length="358" mass="41348">MKTQNLVNAELLKQKIERLPYYVIRFIESNSHMAPSSLLAYSSDIEDFFNWLIAEGISKSKTVKDIEVLTLNDLDRDEIDMFILQLKNQKNGRGIPLSSATINRKISALKSLFRFLNVTDVPKVRRPYIERNVMSQIQLQKNSSSEDIRIDNIQNNILIEEEIQIFREFVAEGFGIKEEVSKSKRLFNNWKDNKERDTAIISLLLGTGLRIGELVDVTLDDIDKVGRKMKVLRKGNDFRYISYSKRAEQDLLNYLEIRETRYKAKGVDALFVSTYGGQCKPLTKRAMQKLIEKYALYFGKPDVTAHKLRHSFATNHMKKVNSIPILQKILNHASPNTTMIYAKIFDSEVQESIDKADE</sequence>
<evidence type="ECO:0000256" key="6">
    <source>
        <dbReference type="ARBA" id="ARBA00023125"/>
    </source>
</evidence>
<dbReference type="Pfam" id="PF02899">
    <property type="entry name" value="Phage_int_SAM_1"/>
    <property type="match status" value="1"/>
</dbReference>
<dbReference type="InterPro" id="IPR002104">
    <property type="entry name" value="Integrase_catalytic"/>
</dbReference>
<dbReference type="InterPro" id="IPR013762">
    <property type="entry name" value="Integrase-like_cat_sf"/>
</dbReference>
<proteinExistence type="predicted"/>
<evidence type="ECO:0000256" key="9">
    <source>
        <dbReference type="PROSITE-ProRule" id="PRU01248"/>
    </source>
</evidence>
<keyword evidence="5" id="KW-0229">DNA integration</keyword>
<dbReference type="Gene3D" id="1.10.443.10">
    <property type="entry name" value="Intergrase catalytic core"/>
    <property type="match status" value="1"/>
</dbReference>
<accession>A0ABW4LNI9</accession>
<dbReference type="PROSITE" id="PS51898">
    <property type="entry name" value="TYR_RECOMBINASE"/>
    <property type="match status" value="1"/>
</dbReference>
<dbReference type="SUPFAM" id="SSF56349">
    <property type="entry name" value="DNA breaking-rejoining enzymes"/>
    <property type="match status" value="1"/>
</dbReference>
<evidence type="ECO:0000256" key="7">
    <source>
        <dbReference type="ARBA" id="ARBA00023172"/>
    </source>
</evidence>
<evidence type="ECO:0000259" key="11">
    <source>
        <dbReference type="PROSITE" id="PS51900"/>
    </source>
</evidence>
<feature type="domain" description="Core-binding (CB)" evidence="11">
    <location>
        <begin position="21"/>
        <end position="117"/>
    </location>
</feature>
<dbReference type="InterPro" id="IPR044068">
    <property type="entry name" value="CB"/>
</dbReference>
<dbReference type="InterPro" id="IPR010998">
    <property type="entry name" value="Integrase_recombinase_N"/>
</dbReference>
<keyword evidence="13" id="KW-1185">Reference proteome</keyword>
<evidence type="ECO:0000256" key="4">
    <source>
        <dbReference type="ARBA" id="ARBA00022829"/>
    </source>
</evidence>
<dbReference type="Pfam" id="PF00589">
    <property type="entry name" value="Phage_integrase"/>
    <property type="match status" value="1"/>
</dbReference>
<reference evidence="13" key="1">
    <citation type="journal article" date="2019" name="Int. J. Syst. Evol. Microbiol.">
        <title>The Global Catalogue of Microorganisms (GCM) 10K type strain sequencing project: providing services to taxonomists for standard genome sequencing and annotation.</title>
        <authorList>
            <consortium name="The Broad Institute Genomics Platform"/>
            <consortium name="The Broad Institute Genome Sequencing Center for Infectious Disease"/>
            <person name="Wu L."/>
            <person name="Ma J."/>
        </authorList>
    </citation>
    <scope>NUCLEOTIDE SEQUENCE [LARGE SCALE GENOMIC DNA]</scope>
    <source>
        <strain evidence="13">CCUG 49339</strain>
    </source>
</reference>
<keyword evidence="4" id="KW-0159">Chromosome partition</keyword>
<keyword evidence="7" id="KW-0233">DNA recombination</keyword>
<keyword evidence="3" id="KW-0132">Cell division</keyword>
<keyword evidence="2" id="KW-0963">Cytoplasm</keyword>
<dbReference type="NCBIfam" id="NF003462">
    <property type="entry name" value="PRK05084.1"/>
    <property type="match status" value="1"/>
</dbReference>
<comment type="caution">
    <text evidence="12">The sequence shown here is derived from an EMBL/GenBank/DDBJ whole genome shotgun (WGS) entry which is preliminary data.</text>
</comment>
<keyword evidence="8" id="KW-0131">Cell cycle</keyword>
<dbReference type="RefSeq" id="WP_377927223.1">
    <property type="nucleotide sequence ID" value="NZ_JBHUEM010000005.1"/>
</dbReference>
<name>A0ABW4LNI9_9BACI</name>
<keyword evidence="6 9" id="KW-0238">DNA-binding</keyword>
<evidence type="ECO:0000256" key="2">
    <source>
        <dbReference type="ARBA" id="ARBA00022490"/>
    </source>
</evidence>
<dbReference type="PROSITE" id="PS51900">
    <property type="entry name" value="CB"/>
    <property type="match status" value="1"/>
</dbReference>
<dbReference type="PANTHER" id="PTHR30349:SF77">
    <property type="entry name" value="TYROSINE RECOMBINASE XERC"/>
    <property type="match status" value="1"/>
</dbReference>
<dbReference type="InterPro" id="IPR050090">
    <property type="entry name" value="Tyrosine_recombinase_XerCD"/>
</dbReference>
<evidence type="ECO:0000259" key="10">
    <source>
        <dbReference type="PROSITE" id="PS51898"/>
    </source>
</evidence>
<evidence type="ECO:0000256" key="1">
    <source>
        <dbReference type="ARBA" id="ARBA00004496"/>
    </source>
</evidence>
<dbReference type="InterPro" id="IPR011010">
    <property type="entry name" value="DNA_brk_join_enz"/>
</dbReference>